<evidence type="ECO:0000256" key="4">
    <source>
        <dbReference type="SAM" id="MobiDB-lite"/>
    </source>
</evidence>
<name>A0A401RLA5_CHIPU</name>
<dbReference type="PANTHER" id="PTHR12146">
    <property type="entry name" value="40S RIBOSOMAL PROTEIN S10"/>
    <property type="match status" value="1"/>
</dbReference>
<evidence type="ECO:0000313" key="6">
    <source>
        <dbReference type="EMBL" id="GCC18932.1"/>
    </source>
</evidence>
<evidence type="ECO:0000259" key="5">
    <source>
        <dbReference type="Pfam" id="PF03501"/>
    </source>
</evidence>
<dbReference type="OrthoDB" id="5211809at2759"/>
<proteinExistence type="inferred from homology"/>
<sequence length="154" mass="17639">MVAGILMSLRELRNIYELLFCDGVIVAKDDRRPQSQHPEVQGVTNLQVIQALRSLKSRGYVRESYVWRHHYWYLTDEGIHFLRQYLHLPTDIVPGSLRRVSKATARGRAPVAQSGPIPRPEGQTDRQQYRRIQRLSVDKLTGVELGSKPTPKPG</sequence>
<dbReference type="InterPro" id="IPR005326">
    <property type="entry name" value="Plectin_eS10_N"/>
</dbReference>
<evidence type="ECO:0000256" key="1">
    <source>
        <dbReference type="ARBA" id="ARBA00007278"/>
    </source>
</evidence>
<dbReference type="Gene3D" id="1.10.10.10">
    <property type="entry name" value="Winged helix-like DNA-binding domain superfamily/Winged helix DNA-binding domain"/>
    <property type="match status" value="1"/>
</dbReference>
<keyword evidence="7" id="KW-1185">Reference proteome</keyword>
<comment type="similarity">
    <text evidence="1">Belongs to the eukaryotic ribosomal protein eS10 family.</text>
</comment>
<dbReference type="InterPro" id="IPR036390">
    <property type="entry name" value="WH_DNA-bd_sf"/>
</dbReference>
<dbReference type="InterPro" id="IPR036388">
    <property type="entry name" value="WH-like_DNA-bd_sf"/>
</dbReference>
<dbReference type="AlphaFoldDB" id="A0A401RLA5"/>
<dbReference type="OMA" id="PRQRCEG"/>
<feature type="domain" description="Plectin/eS10 N-terminal" evidence="5">
    <location>
        <begin position="10"/>
        <end position="99"/>
    </location>
</feature>
<evidence type="ECO:0000256" key="2">
    <source>
        <dbReference type="ARBA" id="ARBA00022980"/>
    </source>
</evidence>
<gene>
    <name evidence="6" type="ORF">chiPu_0022158</name>
</gene>
<dbReference type="GO" id="GO:0003735">
    <property type="term" value="F:structural constituent of ribosome"/>
    <property type="evidence" value="ECO:0007669"/>
    <property type="project" value="TreeGrafter"/>
</dbReference>
<dbReference type="EMBL" id="BEZZ01006145">
    <property type="protein sequence ID" value="GCC18932.1"/>
    <property type="molecule type" value="Genomic_DNA"/>
</dbReference>
<organism evidence="6 7">
    <name type="scientific">Chiloscyllium punctatum</name>
    <name type="common">Brownbanded bambooshark</name>
    <name type="synonym">Hemiscyllium punctatum</name>
    <dbReference type="NCBI Taxonomy" id="137246"/>
    <lineage>
        <taxon>Eukaryota</taxon>
        <taxon>Metazoa</taxon>
        <taxon>Chordata</taxon>
        <taxon>Craniata</taxon>
        <taxon>Vertebrata</taxon>
        <taxon>Chondrichthyes</taxon>
        <taxon>Elasmobranchii</taxon>
        <taxon>Galeomorphii</taxon>
        <taxon>Galeoidea</taxon>
        <taxon>Orectolobiformes</taxon>
        <taxon>Hemiscylliidae</taxon>
        <taxon>Chiloscyllium</taxon>
    </lineage>
</organism>
<evidence type="ECO:0000256" key="3">
    <source>
        <dbReference type="ARBA" id="ARBA00023274"/>
    </source>
</evidence>
<dbReference type="STRING" id="137246.A0A401RLA5"/>
<dbReference type="SUPFAM" id="SSF46785">
    <property type="entry name" value="Winged helix' DNA-binding domain"/>
    <property type="match status" value="1"/>
</dbReference>
<keyword evidence="3" id="KW-0687">Ribonucleoprotein</keyword>
<reference evidence="6 7" key="1">
    <citation type="journal article" date="2018" name="Nat. Ecol. Evol.">
        <title>Shark genomes provide insights into elasmobranch evolution and the origin of vertebrates.</title>
        <authorList>
            <person name="Hara Y"/>
            <person name="Yamaguchi K"/>
            <person name="Onimaru K"/>
            <person name="Kadota M"/>
            <person name="Koyanagi M"/>
            <person name="Keeley SD"/>
            <person name="Tatsumi K"/>
            <person name="Tanaka K"/>
            <person name="Motone F"/>
            <person name="Kageyama Y"/>
            <person name="Nozu R"/>
            <person name="Adachi N"/>
            <person name="Nishimura O"/>
            <person name="Nakagawa R"/>
            <person name="Tanegashima C"/>
            <person name="Kiyatake I"/>
            <person name="Matsumoto R"/>
            <person name="Murakumo K"/>
            <person name="Nishida K"/>
            <person name="Terakita A"/>
            <person name="Kuratani S"/>
            <person name="Sato K"/>
            <person name="Hyodo S Kuraku.S."/>
        </authorList>
    </citation>
    <scope>NUCLEOTIDE SEQUENCE [LARGE SCALE GENOMIC DNA]</scope>
</reference>
<dbReference type="Proteomes" id="UP000287033">
    <property type="component" value="Unassembled WGS sequence"/>
</dbReference>
<feature type="region of interest" description="Disordered" evidence="4">
    <location>
        <begin position="104"/>
        <end position="130"/>
    </location>
</feature>
<dbReference type="Pfam" id="PF03501">
    <property type="entry name" value="S10_plectin"/>
    <property type="match status" value="1"/>
</dbReference>
<accession>A0A401RLA5</accession>
<dbReference type="PANTHER" id="PTHR12146:SF25">
    <property type="entry name" value="PLECTIN_ES10 N-TERMINAL DOMAIN-CONTAINING PROTEIN"/>
    <property type="match status" value="1"/>
</dbReference>
<evidence type="ECO:0000313" key="7">
    <source>
        <dbReference type="Proteomes" id="UP000287033"/>
    </source>
</evidence>
<protein>
    <recommendedName>
        <fullName evidence="5">Plectin/eS10 N-terminal domain-containing protein</fullName>
    </recommendedName>
</protein>
<dbReference type="GO" id="GO:0022627">
    <property type="term" value="C:cytosolic small ribosomal subunit"/>
    <property type="evidence" value="ECO:0007669"/>
    <property type="project" value="TreeGrafter"/>
</dbReference>
<keyword evidence="2" id="KW-0689">Ribosomal protein</keyword>
<comment type="caution">
    <text evidence="6">The sequence shown here is derived from an EMBL/GenBank/DDBJ whole genome shotgun (WGS) entry which is preliminary data.</text>
</comment>
<dbReference type="InterPro" id="IPR037447">
    <property type="entry name" value="Ribosomal_eS10"/>
</dbReference>
<dbReference type="GO" id="GO:0003723">
    <property type="term" value="F:RNA binding"/>
    <property type="evidence" value="ECO:0007669"/>
    <property type="project" value="TreeGrafter"/>
</dbReference>